<dbReference type="Gene3D" id="3.80.10.10">
    <property type="entry name" value="Ribonuclease Inhibitor"/>
    <property type="match status" value="1"/>
</dbReference>
<keyword evidence="3" id="KW-0547">Nucleotide-binding</keyword>
<dbReference type="SMART" id="SM00368">
    <property type="entry name" value="LRR_RI"/>
    <property type="match status" value="3"/>
</dbReference>
<evidence type="ECO:0000259" key="5">
    <source>
        <dbReference type="PROSITE" id="PS50837"/>
    </source>
</evidence>
<dbReference type="InterPro" id="IPR041267">
    <property type="entry name" value="NLRP_HD2"/>
</dbReference>
<name>A0ABQ9TXT5_SAGOE</name>
<accession>A0ABQ9TXT5</accession>
<protein>
    <submittedName>
        <fullName evidence="6">NACHT, LRR and PYD domains-containing protein 5</fullName>
    </submittedName>
</protein>
<dbReference type="InterPro" id="IPR027417">
    <property type="entry name" value="P-loop_NTPase"/>
</dbReference>
<dbReference type="Pfam" id="PF17779">
    <property type="entry name" value="WHD_NOD2"/>
    <property type="match status" value="1"/>
</dbReference>
<evidence type="ECO:0000256" key="2">
    <source>
        <dbReference type="ARBA" id="ARBA00022737"/>
    </source>
</evidence>
<keyword evidence="2" id="KW-0677">Repeat</keyword>
<dbReference type="EMBL" id="JASSZA010000019">
    <property type="protein sequence ID" value="KAK2089228.1"/>
    <property type="molecule type" value="Genomic_DNA"/>
</dbReference>
<evidence type="ECO:0000313" key="7">
    <source>
        <dbReference type="Proteomes" id="UP001266305"/>
    </source>
</evidence>
<proteinExistence type="predicted"/>
<dbReference type="InterPro" id="IPR032675">
    <property type="entry name" value="LRR_dom_sf"/>
</dbReference>
<gene>
    <name evidence="6" type="primary">NLRP5_5</name>
    <name evidence="6" type="ORF">P7K49_035135</name>
</gene>
<dbReference type="Pfam" id="PF17776">
    <property type="entry name" value="NLRC4_HD2"/>
    <property type="match status" value="1"/>
</dbReference>
<keyword evidence="1" id="KW-0433">Leucine-rich repeat</keyword>
<dbReference type="Pfam" id="PF05729">
    <property type="entry name" value="NACHT"/>
    <property type="match status" value="1"/>
</dbReference>
<reference evidence="6 7" key="1">
    <citation type="submission" date="2023-05" db="EMBL/GenBank/DDBJ databases">
        <title>B98-5 Cell Line De Novo Hybrid Assembly: An Optical Mapping Approach.</title>
        <authorList>
            <person name="Kananen K."/>
            <person name="Auerbach J.A."/>
            <person name="Kautto E."/>
            <person name="Blachly J.S."/>
        </authorList>
    </citation>
    <scope>NUCLEOTIDE SEQUENCE [LARGE SCALE GENOMIC DNA]</scope>
    <source>
        <strain evidence="6">B95-8</strain>
        <tissue evidence="6">Cell line</tissue>
    </source>
</reference>
<dbReference type="SUPFAM" id="SSF52540">
    <property type="entry name" value="P-loop containing nucleoside triphosphate hydrolases"/>
    <property type="match status" value="1"/>
</dbReference>
<dbReference type="PROSITE" id="PS50837">
    <property type="entry name" value="NACHT"/>
    <property type="match status" value="1"/>
</dbReference>
<keyword evidence="4" id="KW-0067">ATP-binding</keyword>
<dbReference type="InterPro" id="IPR041075">
    <property type="entry name" value="NOD1/2_WH"/>
</dbReference>
<dbReference type="InterPro" id="IPR050637">
    <property type="entry name" value="NLRP_innate_immun_reg"/>
</dbReference>
<evidence type="ECO:0000313" key="6">
    <source>
        <dbReference type="EMBL" id="KAK2089228.1"/>
    </source>
</evidence>
<comment type="caution">
    <text evidence="6">The sequence shown here is derived from an EMBL/GenBank/DDBJ whole genome shotgun (WGS) entry which is preliminary data.</text>
</comment>
<dbReference type="InterPro" id="IPR007111">
    <property type="entry name" value="NACHT_NTPase"/>
</dbReference>
<evidence type="ECO:0000256" key="1">
    <source>
        <dbReference type="ARBA" id="ARBA00022614"/>
    </source>
</evidence>
<feature type="domain" description="NACHT" evidence="5">
    <location>
        <begin position="41"/>
        <end position="171"/>
    </location>
</feature>
<dbReference type="Gene3D" id="3.40.50.300">
    <property type="entry name" value="P-loop containing nucleotide triphosphate hydrolases"/>
    <property type="match status" value="1"/>
</dbReference>
<dbReference type="SUPFAM" id="SSF52047">
    <property type="entry name" value="RNI-like"/>
    <property type="match status" value="1"/>
</dbReference>
<dbReference type="Proteomes" id="UP001266305">
    <property type="component" value="Unassembled WGS sequence"/>
</dbReference>
<evidence type="ECO:0000256" key="3">
    <source>
        <dbReference type="ARBA" id="ARBA00022741"/>
    </source>
</evidence>
<sequence>MTKFAAKEDVPRGFEKPAADWLEMQMLVGAFSADQWGFRPHTVVLHGKSGIGKSALARRIVLSWAQGRLFQNMFSYVFFLPIRDVLRRKEASIAELISREWPDSQVPVTEIMSRPERLLFILDGFDDLGSEVHSDTKPGRAWAERQPTVTLIHGLLRKVLLPESFLIVTVRDVGVERLKPQVVSPRYLLVRGTSAERRIRLLLEHGTGEHQKAQVARAMMSNRGLLDQCEVPAMGVLVSMALQLQDVDGEGVGLTLTSLYAAFVFHQLTPRDVAQRCLDLEERAVLKRLCRMAVEGVWNMKSVFDRDDLLIHGLGEPELRALFGMDVLLRDGHCEEEHFTFFHLILQDFCAALYYALEGLDVEPAPCPLFMEKGKRSVELKQAGFHSHLLWMKRFLFGLMNEDVRRPLEVLLGCPVPLEVKPKLLHWVSLLGQQSNTAPADTLDAFHCLFETQDEEFVRSGLNSFQEVWLPICETMDLMVSSFCLQHCPNLRKIRVDVKGIFPRDESAEAWPVVPPWRVRPVAARRTLSVMAGCLGNGRLRQSWAGTQTSEFRAGSRCGAGRRGGGSRLQGKTLVDEQWENFCSVLGTHPHLQQLDLGSSILTERAMKTLCAKLRPPACKIQNLRLRNAQMTHGLRHLWRTLITDRNLRSLNLGGTHLKEEDVRMACEALKHPRCMLQSLRLDRCGLTLTCYLKISQILTTSPSLSSLSLAGNEVTDDGVKILGEVFKVAQCALQKLT</sequence>
<dbReference type="PANTHER" id="PTHR45690:SF7">
    <property type="entry name" value="NACHT, LRR AND PYD DOMAINS-CONTAINING PROTEIN 5"/>
    <property type="match status" value="1"/>
</dbReference>
<dbReference type="PANTHER" id="PTHR45690">
    <property type="entry name" value="NACHT, LRR AND PYD DOMAINS-CONTAINING PROTEIN 12"/>
    <property type="match status" value="1"/>
</dbReference>
<evidence type="ECO:0000256" key="4">
    <source>
        <dbReference type="ARBA" id="ARBA00022840"/>
    </source>
</evidence>
<organism evidence="6 7">
    <name type="scientific">Saguinus oedipus</name>
    <name type="common">Cotton-top tamarin</name>
    <name type="synonym">Oedipomidas oedipus</name>
    <dbReference type="NCBI Taxonomy" id="9490"/>
    <lineage>
        <taxon>Eukaryota</taxon>
        <taxon>Metazoa</taxon>
        <taxon>Chordata</taxon>
        <taxon>Craniata</taxon>
        <taxon>Vertebrata</taxon>
        <taxon>Euteleostomi</taxon>
        <taxon>Mammalia</taxon>
        <taxon>Eutheria</taxon>
        <taxon>Euarchontoglires</taxon>
        <taxon>Primates</taxon>
        <taxon>Haplorrhini</taxon>
        <taxon>Platyrrhini</taxon>
        <taxon>Cebidae</taxon>
        <taxon>Callitrichinae</taxon>
        <taxon>Saguinus</taxon>
    </lineage>
</organism>
<keyword evidence="7" id="KW-1185">Reference proteome</keyword>